<sequence length="375" mass="43345">MVPNKNVIRQIIKRARAKSTPLEPKSLAEIDLPEDLKMFKGETFLIPNTNLNEDIKSLIFCTDKNIKLLQESTIWIMDGTFQSCPKLFMQLYSIHGTVGNGNNKRIVPLVYALLPRKTQECYTHFLTELKRYGQSLCNEESFAPQVVMTDFEIAVINSVRSVFPGTYHKTCLFHLGQNIWRRVQEFGLQNRYHTDGEFSLKIRHLIALAYLPPAEIPDVFNILKEKILPSDAAAITEWFEINYVRGIMTSRGHSSENRVIIRTTPPLFPPDLWSVHFNYENDLPSSQNSVEGWHRRWNALLDRKKLGVYATIREIQKEQAANNLLVEKIEAGIPKTPPKKKKRQQQEAISRFVDQRNNMEVLKFLKGIASNIFYL</sequence>
<evidence type="ECO:0000313" key="3">
    <source>
        <dbReference type="Proteomes" id="UP001549920"/>
    </source>
</evidence>
<proteinExistence type="predicted"/>
<dbReference type="Pfam" id="PF10551">
    <property type="entry name" value="MULE"/>
    <property type="match status" value="1"/>
</dbReference>
<evidence type="ECO:0000313" key="2">
    <source>
        <dbReference type="EMBL" id="KAL0861348.1"/>
    </source>
</evidence>
<reference evidence="2 3" key="1">
    <citation type="submission" date="2024-06" db="EMBL/GenBank/DDBJ databases">
        <title>A chromosome-level genome assembly of beet webworm, Loxostege sticticalis.</title>
        <authorList>
            <person name="Zhang Y."/>
        </authorList>
    </citation>
    <scope>NUCLEOTIDE SEQUENCE [LARGE SCALE GENOMIC DNA]</scope>
    <source>
        <strain evidence="2">AQ026</strain>
        <tissue evidence="2">Whole body</tissue>
    </source>
</reference>
<accession>A0ABR3H967</accession>
<feature type="domain" description="MULE transposase" evidence="1">
    <location>
        <begin position="74"/>
        <end position="178"/>
    </location>
</feature>
<dbReference type="InterPro" id="IPR018289">
    <property type="entry name" value="MULE_transposase_dom"/>
</dbReference>
<dbReference type="EMBL" id="JBEUOH010000023">
    <property type="protein sequence ID" value="KAL0861348.1"/>
    <property type="molecule type" value="Genomic_DNA"/>
</dbReference>
<evidence type="ECO:0000259" key="1">
    <source>
        <dbReference type="Pfam" id="PF10551"/>
    </source>
</evidence>
<dbReference type="Proteomes" id="UP001549920">
    <property type="component" value="Unassembled WGS sequence"/>
</dbReference>
<name>A0ABR3H967_LOXSC</name>
<gene>
    <name evidence="2" type="ORF">ABMA27_008901</name>
</gene>
<comment type="caution">
    <text evidence="2">The sequence shown here is derived from an EMBL/GenBank/DDBJ whole genome shotgun (WGS) entry which is preliminary data.</text>
</comment>
<dbReference type="PANTHER" id="PTHR47160:SF10">
    <property type="entry name" value="MULE TRANSPOSASE DOMAIN-CONTAINING PROTEIN"/>
    <property type="match status" value="1"/>
</dbReference>
<keyword evidence="3" id="KW-1185">Reference proteome</keyword>
<dbReference type="PANTHER" id="PTHR47160">
    <property type="entry name" value="PUTATIVE-RELATED"/>
    <property type="match status" value="1"/>
</dbReference>
<protein>
    <recommendedName>
        <fullName evidence="1">MULE transposase domain-containing protein</fullName>
    </recommendedName>
</protein>
<organism evidence="2 3">
    <name type="scientific">Loxostege sticticalis</name>
    <name type="common">Beet webworm moth</name>
    <dbReference type="NCBI Taxonomy" id="481309"/>
    <lineage>
        <taxon>Eukaryota</taxon>
        <taxon>Metazoa</taxon>
        <taxon>Ecdysozoa</taxon>
        <taxon>Arthropoda</taxon>
        <taxon>Hexapoda</taxon>
        <taxon>Insecta</taxon>
        <taxon>Pterygota</taxon>
        <taxon>Neoptera</taxon>
        <taxon>Endopterygota</taxon>
        <taxon>Lepidoptera</taxon>
        <taxon>Glossata</taxon>
        <taxon>Ditrysia</taxon>
        <taxon>Pyraloidea</taxon>
        <taxon>Crambidae</taxon>
        <taxon>Pyraustinae</taxon>
        <taxon>Loxostege</taxon>
    </lineage>
</organism>